<comment type="caution">
    <text evidence="11">The sequence shown here is derived from an EMBL/GenBank/DDBJ whole genome shotgun (WGS) entry which is preliminary data.</text>
</comment>
<dbReference type="InterPro" id="IPR003374">
    <property type="entry name" value="ApbE-like_sf"/>
</dbReference>
<dbReference type="SUPFAM" id="SSF143631">
    <property type="entry name" value="ApbE-like"/>
    <property type="match status" value="1"/>
</dbReference>
<keyword evidence="4" id="KW-0285">Flavoprotein</keyword>
<evidence type="ECO:0000256" key="9">
    <source>
        <dbReference type="ARBA" id="ARBA00031306"/>
    </source>
</evidence>
<evidence type="ECO:0000313" key="11">
    <source>
        <dbReference type="EMBL" id="MFM2721669.1"/>
    </source>
</evidence>
<evidence type="ECO:0000256" key="5">
    <source>
        <dbReference type="ARBA" id="ARBA00022679"/>
    </source>
</evidence>
<evidence type="ECO:0000256" key="4">
    <source>
        <dbReference type="ARBA" id="ARBA00022630"/>
    </source>
</evidence>
<dbReference type="EC" id="2.7.1.180" evidence="2"/>
<keyword evidence="7" id="KW-0274">FAD</keyword>
<dbReference type="EMBL" id="JAROCE010000005">
    <property type="protein sequence ID" value="MFM2721669.1"/>
    <property type="molecule type" value="Genomic_DNA"/>
</dbReference>
<sequence>MTTHVFNTMGTTASLRFAGPVPSDEVLLQVEDAFAEFDRRFSLYRADSELSRIATGELTLAHSSDAVRDCYREAMMWSHRTAGVFTSHRPDGVLDLSGIVKAAAIAAAGTILDTFGMPSWVLNVGGDILTRGSINGSAWRIGITDPDARTSLLCALEVQNPRQAVATSGTAERGEHIWRAPATSDTLVRYRQVTVVADDIVTADVLATAILAGGPQWCDDILDRFDVDALTVDDHGGITASPGLREAASLILG</sequence>
<dbReference type="Gene3D" id="3.10.520.10">
    <property type="entry name" value="ApbE-like domains"/>
    <property type="match status" value="2"/>
</dbReference>
<evidence type="ECO:0000256" key="10">
    <source>
        <dbReference type="ARBA" id="ARBA00048540"/>
    </source>
</evidence>
<proteinExistence type="predicted"/>
<organism evidence="11 12">
    <name type="scientific">Microbacterium mcarthurae</name>
    <dbReference type="NCBI Taxonomy" id="3035918"/>
    <lineage>
        <taxon>Bacteria</taxon>
        <taxon>Bacillati</taxon>
        <taxon>Actinomycetota</taxon>
        <taxon>Actinomycetes</taxon>
        <taxon>Micrococcales</taxon>
        <taxon>Microbacteriaceae</taxon>
        <taxon>Microbacterium</taxon>
    </lineage>
</organism>
<evidence type="ECO:0000256" key="2">
    <source>
        <dbReference type="ARBA" id="ARBA00011955"/>
    </source>
</evidence>
<reference evidence="11 12" key="1">
    <citation type="submission" date="2023-03" db="EMBL/GenBank/DDBJ databases">
        <title>MT1 and MT2 Draft Genomes of Novel Species.</title>
        <authorList>
            <person name="Venkateswaran K."/>
        </authorList>
    </citation>
    <scope>NUCLEOTIDE SEQUENCE [LARGE SCALE GENOMIC DNA]</scope>
    <source>
        <strain evidence="11 12">IF8SW-P5</strain>
    </source>
</reference>
<evidence type="ECO:0000256" key="8">
    <source>
        <dbReference type="ARBA" id="ARBA00022842"/>
    </source>
</evidence>
<protein>
    <recommendedName>
        <fullName evidence="3">FAD:protein FMN transferase</fullName>
        <ecNumber evidence="2">2.7.1.180</ecNumber>
    </recommendedName>
    <alternativeName>
        <fullName evidence="9">Flavin transferase</fullName>
    </alternativeName>
</protein>
<evidence type="ECO:0000313" key="12">
    <source>
        <dbReference type="Proteomes" id="UP001630303"/>
    </source>
</evidence>
<accession>A0ABW9GIW6</accession>
<gene>
    <name evidence="11" type="ORF">P5G46_14205</name>
</gene>
<dbReference type="Proteomes" id="UP001630303">
    <property type="component" value="Unassembled WGS sequence"/>
</dbReference>
<dbReference type="RefSeq" id="WP_269268748.1">
    <property type="nucleotide sequence ID" value="NZ_JAROCE010000005.1"/>
</dbReference>
<dbReference type="GO" id="GO:0016740">
    <property type="term" value="F:transferase activity"/>
    <property type="evidence" value="ECO:0007669"/>
    <property type="project" value="UniProtKB-KW"/>
</dbReference>
<evidence type="ECO:0000256" key="3">
    <source>
        <dbReference type="ARBA" id="ARBA00016337"/>
    </source>
</evidence>
<dbReference type="InterPro" id="IPR024932">
    <property type="entry name" value="ApbE"/>
</dbReference>
<keyword evidence="12" id="KW-1185">Reference proteome</keyword>
<dbReference type="PANTHER" id="PTHR30040:SF2">
    <property type="entry name" value="FAD:PROTEIN FMN TRANSFERASE"/>
    <property type="match status" value="1"/>
</dbReference>
<dbReference type="Pfam" id="PF02424">
    <property type="entry name" value="ApbE"/>
    <property type="match status" value="2"/>
</dbReference>
<keyword evidence="6" id="KW-0479">Metal-binding</keyword>
<comment type="catalytic activity">
    <reaction evidence="10">
        <text>L-threonyl-[protein] + FAD = FMN-L-threonyl-[protein] + AMP + H(+)</text>
        <dbReference type="Rhea" id="RHEA:36847"/>
        <dbReference type="Rhea" id="RHEA-COMP:11060"/>
        <dbReference type="Rhea" id="RHEA-COMP:11061"/>
        <dbReference type="ChEBI" id="CHEBI:15378"/>
        <dbReference type="ChEBI" id="CHEBI:30013"/>
        <dbReference type="ChEBI" id="CHEBI:57692"/>
        <dbReference type="ChEBI" id="CHEBI:74257"/>
        <dbReference type="ChEBI" id="CHEBI:456215"/>
        <dbReference type="EC" id="2.7.1.180"/>
    </reaction>
</comment>
<keyword evidence="5 11" id="KW-0808">Transferase</keyword>
<name>A0ABW9GIW6_9MICO</name>
<keyword evidence="8" id="KW-0460">Magnesium</keyword>
<evidence type="ECO:0000256" key="6">
    <source>
        <dbReference type="ARBA" id="ARBA00022723"/>
    </source>
</evidence>
<dbReference type="PANTHER" id="PTHR30040">
    <property type="entry name" value="THIAMINE BIOSYNTHESIS LIPOPROTEIN APBE"/>
    <property type="match status" value="1"/>
</dbReference>
<comment type="cofactor">
    <cofactor evidence="1">
        <name>Mg(2+)</name>
        <dbReference type="ChEBI" id="CHEBI:18420"/>
    </cofactor>
</comment>
<evidence type="ECO:0000256" key="7">
    <source>
        <dbReference type="ARBA" id="ARBA00022827"/>
    </source>
</evidence>
<evidence type="ECO:0000256" key="1">
    <source>
        <dbReference type="ARBA" id="ARBA00001946"/>
    </source>
</evidence>